<reference evidence="2" key="1">
    <citation type="submission" date="2016-02" db="EMBL/GenBank/DDBJ databases">
        <title>WGS assembly of Manihot esculenta.</title>
        <authorList>
            <person name="Bredeson J.V."/>
            <person name="Prochnik S.E."/>
            <person name="Lyons J.B."/>
            <person name="Schmutz J."/>
            <person name="Grimwood J."/>
            <person name="Vrebalov J."/>
            <person name="Bart R.S."/>
            <person name="Amuge T."/>
            <person name="Ferguson M.E."/>
            <person name="Green R."/>
            <person name="Putnam N."/>
            <person name="Stites J."/>
            <person name="Rounsley S."/>
            <person name="Rokhsar D.S."/>
        </authorList>
    </citation>
    <scope>NUCLEOTIDE SEQUENCE [LARGE SCALE GENOMIC DNA]</scope>
    <source>
        <tissue evidence="2">Leaf</tissue>
    </source>
</reference>
<evidence type="ECO:0000313" key="2">
    <source>
        <dbReference type="EMBL" id="OAY37169.1"/>
    </source>
</evidence>
<dbReference type="EMBL" id="CM004397">
    <property type="protein sequence ID" value="OAY37169.1"/>
    <property type="molecule type" value="Genomic_DNA"/>
</dbReference>
<sequence length="63" mass="7364">MPRNPKLDIQKHTNRSITSKTSQPSSGIKRKQCNKQGYNFFPCNEDLTMLANQMLRLLFWAHV</sequence>
<name>A0A2C9UZI4_MANES</name>
<organism evidence="2">
    <name type="scientific">Manihot esculenta</name>
    <name type="common">Cassava</name>
    <name type="synonym">Jatropha manihot</name>
    <dbReference type="NCBI Taxonomy" id="3983"/>
    <lineage>
        <taxon>Eukaryota</taxon>
        <taxon>Viridiplantae</taxon>
        <taxon>Streptophyta</taxon>
        <taxon>Embryophyta</taxon>
        <taxon>Tracheophyta</taxon>
        <taxon>Spermatophyta</taxon>
        <taxon>Magnoliopsida</taxon>
        <taxon>eudicotyledons</taxon>
        <taxon>Gunneridae</taxon>
        <taxon>Pentapetalae</taxon>
        <taxon>rosids</taxon>
        <taxon>fabids</taxon>
        <taxon>Malpighiales</taxon>
        <taxon>Euphorbiaceae</taxon>
        <taxon>Crotonoideae</taxon>
        <taxon>Manihoteae</taxon>
        <taxon>Manihot</taxon>
    </lineage>
</organism>
<feature type="region of interest" description="Disordered" evidence="1">
    <location>
        <begin position="1"/>
        <end position="30"/>
    </location>
</feature>
<gene>
    <name evidence="2" type="ORF">MANES_11G080200</name>
</gene>
<proteinExistence type="predicted"/>
<feature type="compositionally biased region" description="Basic and acidic residues" evidence="1">
    <location>
        <begin position="1"/>
        <end position="11"/>
    </location>
</feature>
<dbReference type="AlphaFoldDB" id="A0A2C9UZI4"/>
<evidence type="ECO:0000256" key="1">
    <source>
        <dbReference type="SAM" id="MobiDB-lite"/>
    </source>
</evidence>
<accession>A0A2C9UZI4</accession>
<feature type="compositionally biased region" description="Polar residues" evidence="1">
    <location>
        <begin position="15"/>
        <end position="26"/>
    </location>
</feature>
<protein>
    <submittedName>
        <fullName evidence="2">Uncharacterized protein</fullName>
    </submittedName>
</protein>